<dbReference type="PANTHER" id="PTHR30558:SF3">
    <property type="entry name" value="BIOPOLYMER TRANSPORT PROTEIN EXBD-RELATED"/>
    <property type="match status" value="1"/>
</dbReference>
<comment type="similarity">
    <text evidence="2 7">Belongs to the ExbD/TolR family.</text>
</comment>
<evidence type="ECO:0000313" key="9">
    <source>
        <dbReference type="EMBL" id="WEK17588.1"/>
    </source>
</evidence>
<evidence type="ECO:0000256" key="7">
    <source>
        <dbReference type="RuleBase" id="RU003879"/>
    </source>
</evidence>
<comment type="subcellular location">
    <subcellularLocation>
        <location evidence="1">Cell membrane</location>
        <topology evidence="1">Single-pass membrane protein</topology>
    </subcellularLocation>
    <subcellularLocation>
        <location evidence="7">Cell membrane</location>
        <topology evidence="7">Single-pass type II membrane protein</topology>
    </subcellularLocation>
</comment>
<keyword evidence="5 8" id="KW-1133">Transmembrane helix</keyword>
<dbReference type="Proteomes" id="UP001214530">
    <property type="component" value="Chromosome"/>
</dbReference>
<evidence type="ECO:0000256" key="3">
    <source>
        <dbReference type="ARBA" id="ARBA00022475"/>
    </source>
</evidence>
<reference evidence="9" key="1">
    <citation type="submission" date="2023-03" db="EMBL/GenBank/DDBJ databases">
        <title>Andean soil-derived lignocellulolytic bacterial consortium as a source of novel taxa and putative plastic-active enzymes.</title>
        <authorList>
            <person name="Diaz-Garcia L."/>
            <person name="Chuvochina M."/>
            <person name="Feuerriegel G."/>
            <person name="Bunk B."/>
            <person name="Sproer C."/>
            <person name="Streit W.R."/>
            <person name="Rodriguez L.M."/>
            <person name="Overmann J."/>
            <person name="Jimenez D.J."/>
        </authorList>
    </citation>
    <scope>NUCLEOTIDE SEQUENCE</scope>
    <source>
        <strain evidence="9">MAG 3858</strain>
    </source>
</reference>
<evidence type="ECO:0000256" key="5">
    <source>
        <dbReference type="ARBA" id="ARBA00022989"/>
    </source>
</evidence>
<evidence type="ECO:0000256" key="2">
    <source>
        <dbReference type="ARBA" id="ARBA00005811"/>
    </source>
</evidence>
<dbReference type="GO" id="GO:0022857">
    <property type="term" value="F:transmembrane transporter activity"/>
    <property type="evidence" value="ECO:0007669"/>
    <property type="project" value="InterPro"/>
</dbReference>
<dbReference type="AlphaFoldDB" id="A0AAJ5W329"/>
<keyword evidence="4 7" id="KW-0812">Transmembrane</keyword>
<dbReference type="GO" id="GO:0005886">
    <property type="term" value="C:plasma membrane"/>
    <property type="evidence" value="ECO:0007669"/>
    <property type="project" value="UniProtKB-SubCell"/>
</dbReference>
<evidence type="ECO:0000256" key="4">
    <source>
        <dbReference type="ARBA" id="ARBA00022692"/>
    </source>
</evidence>
<keyword evidence="7" id="KW-0653">Protein transport</keyword>
<keyword evidence="6 8" id="KW-0472">Membrane</keyword>
<evidence type="ECO:0000256" key="6">
    <source>
        <dbReference type="ARBA" id="ARBA00023136"/>
    </source>
</evidence>
<dbReference type="GO" id="GO:0015031">
    <property type="term" value="P:protein transport"/>
    <property type="evidence" value="ECO:0007669"/>
    <property type="project" value="UniProtKB-KW"/>
</dbReference>
<evidence type="ECO:0000256" key="1">
    <source>
        <dbReference type="ARBA" id="ARBA00004162"/>
    </source>
</evidence>
<organism evidence="9 10">
    <name type="scientific">Candidatus Pedobacter colombiensis</name>
    <dbReference type="NCBI Taxonomy" id="3121371"/>
    <lineage>
        <taxon>Bacteria</taxon>
        <taxon>Pseudomonadati</taxon>
        <taxon>Bacteroidota</taxon>
        <taxon>Sphingobacteriia</taxon>
        <taxon>Sphingobacteriales</taxon>
        <taxon>Sphingobacteriaceae</taxon>
        <taxon>Pedobacter</taxon>
    </lineage>
</organism>
<name>A0AAJ5W329_9SPHI</name>
<dbReference type="InterPro" id="IPR003400">
    <property type="entry name" value="ExbD"/>
</dbReference>
<protein>
    <submittedName>
        <fullName evidence="9">Biopolymer transporter ExbD</fullName>
    </submittedName>
</protein>
<keyword evidence="7" id="KW-0813">Transport</keyword>
<evidence type="ECO:0000313" key="10">
    <source>
        <dbReference type="Proteomes" id="UP001214530"/>
    </source>
</evidence>
<dbReference type="PANTHER" id="PTHR30558">
    <property type="entry name" value="EXBD MEMBRANE COMPONENT OF PMF-DRIVEN MACROMOLECULE IMPORT SYSTEM"/>
    <property type="match status" value="1"/>
</dbReference>
<accession>A0AAJ5W329</accession>
<keyword evidence="3" id="KW-1003">Cell membrane</keyword>
<evidence type="ECO:0000256" key="8">
    <source>
        <dbReference type="SAM" id="Phobius"/>
    </source>
</evidence>
<gene>
    <name evidence="9" type="ORF">P0Y49_12360</name>
</gene>
<proteinExistence type="inferred from homology"/>
<sequence length="171" mass="18991">MAELNVSPNRRAVPKVDLTAMVDLAFLLITFFMLTTSLSKPVAMDVVKPDEPVDDIQEPVPASRSMTILLGKDNKVAWYMGEAGKSQPVIESIEDVRQSILKNKMKVDAVNVNNPKKSLFVIIKPTAGAHYKNFVDILDELKVVGITAAPAIDDDHITKEEQDFMKQQQLL</sequence>
<dbReference type="Pfam" id="PF02472">
    <property type="entry name" value="ExbD"/>
    <property type="match status" value="1"/>
</dbReference>
<feature type="transmembrane region" description="Helical" evidence="8">
    <location>
        <begin position="20"/>
        <end position="38"/>
    </location>
</feature>
<dbReference type="EMBL" id="CP119313">
    <property type="protein sequence ID" value="WEK17588.1"/>
    <property type="molecule type" value="Genomic_DNA"/>
</dbReference>